<evidence type="ECO:0000313" key="1">
    <source>
        <dbReference type="EMBL" id="GIY97225.1"/>
    </source>
</evidence>
<gene>
    <name evidence="1" type="ORF">CEXT_781451</name>
</gene>
<reference evidence="1 2" key="1">
    <citation type="submission" date="2021-06" db="EMBL/GenBank/DDBJ databases">
        <title>Caerostris extrusa draft genome.</title>
        <authorList>
            <person name="Kono N."/>
            <person name="Arakawa K."/>
        </authorList>
    </citation>
    <scope>NUCLEOTIDE SEQUENCE [LARGE SCALE GENOMIC DNA]</scope>
</reference>
<organism evidence="1 2">
    <name type="scientific">Caerostris extrusa</name>
    <name type="common">Bark spider</name>
    <name type="synonym">Caerostris bankana</name>
    <dbReference type="NCBI Taxonomy" id="172846"/>
    <lineage>
        <taxon>Eukaryota</taxon>
        <taxon>Metazoa</taxon>
        <taxon>Ecdysozoa</taxon>
        <taxon>Arthropoda</taxon>
        <taxon>Chelicerata</taxon>
        <taxon>Arachnida</taxon>
        <taxon>Araneae</taxon>
        <taxon>Araneomorphae</taxon>
        <taxon>Entelegynae</taxon>
        <taxon>Araneoidea</taxon>
        <taxon>Araneidae</taxon>
        <taxon>Caerostris</taxon>
    </lineage>
</organism>
<evidence type="ECO:0008006" key="3">
    <source>
        <dbReference type="Google" id="ProtNLM"/>
    </source>
</evidence>
<evidence type="ECO:0000313" key="2">
    <source>
        <dbReference type="Proteomes" id="UP001054945"/>
    </source>
</evidence>
<keyword evidence="2" id="KW-1185">Reference proteome</keyword>
<comment type="caution">
    <text evidence="1">The sequence shown here is derived from an EMBL/GenBank/DDBJ whole genome shotgun (WGS) entry which is preliminary data.</text>
</comment>
<protein>
    <recommendedName>
        <fullName evidence="3">Secreted protein</fullName>
    </recommendedName>
</protein>
<name>A0AAV4XQ06_CAEEX</name>
<sequence>MRPWPRWEPLVECLLIRAQQKGKSATLFRTFCVFISGRDDANDPREITLTRPVSRRYAYLPTLLRCSFLDSVFLLDGITTT</sequence>
<proteinExistence type="predicted"/>
<dbReference type="AlphaFoldDB" id="A0AAV4XQ06"/>
<dbReference type="EMBL" id="BPLR01018136">
    <property type="protein sequence ID" value="GIY97225.1"/>
    <property type="molecule type" value="Genomic_DNA"/>
</dbReference>
<accession>A0AAV4XQ06</accession>
<dbReference type="Proteomes" id="UP001054945">
    <property type="component" value="Unassembled WGS sequence"/>
</dbReference>